<feature type="compositionally biased region" description="Low complexity" evidence="1">
    <location>
        <begin position="56"/>
        <end position="73"/>
    </location>
</feature>
<name>R1GFN7_BOTPV</name>
<dbReference type="Proteomes" id="UP000013521">
    <property type="component" value="Unassembled WGS sequence"/>
</dbReference>
<reference evidence="4" key="1">
    <citation type="journal article" date="2013" name="Genome Announc.">
        <title>Draft genome sequence of Neofusicoccum parvum isolate UCR-NP2, a fungal vascular pathogen associated with grapevine cankers.</title>
        <authorList>
            <person name="Blanco-Ulate B."/>
            <person name="Rolshausen P."/>
            <person name="Cantu D."/>
        </authorList>
    </citation>
    <scope>NUCLEOTIDE SEQUENCE [LARGE SCALE GENOMIC DNA]</scope>
    <source>
        <strain evidence="4">UCR-NP2</strain>
    </source>
</reference>
<protein>
    <submittedName>
        <fullName evidence="3">Putative fungal fucose-specific lectin protein</fullName>
    </submittedName>
</protein>
<sequence length="230" mass="24378">MILDIKEAAEPAKEPTICGLRKNTFWIVLSFILLMIIAVAVGGGVGGSLANKKSNDSTSTTSDNTSSNGSSSETTATVIPLLSNTSLASINWTDADGTSNYHVFYQLSTGALAQSAWNTSTRTWTTHPVAPASPLIKNGTPIAASLYWHNASRRSYQLYWLDPTNAVRGLLSNNAPLGPFAPSSVDGRYTAGPRSPLASYGRACPDCLDANAVAFVDVDDRLRLAVNTPL</sequence>
<dbReference type="GO" id="GO:0030246">
    <property type="term" value="F:carbohydrate binding"/>
    <property type="evidence" value="ECO:0007669"/>
    <property type="project" value="UniProtKB-KW"/>
</dbReference>
<organism evidence="3 4">
    <name type="scientific">Botryosphaeria parva (strain UCR-NP2)</name>
    <name type="common">Grapevine canker fungus</name>
    <name type="synonym">Neofusicoccum parvum</name>
    <dbReference type="NCBI Taxonomy" id="1287680"/>
    <lineage>
        <taxon>Eukaryota</taxon>
        <taxon>Fungi</taxon>
        <taxon>Dikarya</taxon>
        <taxon>Ascomycota</taxon>
        <taxon>Pezizomycotina</taxon>
        <taxon>Dothideomycetes</taxon>
        <taxon>Dothideomycetes incertae sedis</taxon>
        <taxon>Botryosphaeriales</taxon>
        <taxon>Botryosphaeriaceae</taxon>
        <taxon>Neofusicoccum</taxon>
    </lineage>
</organism>
<proteinExistence type="predicted"/>
<evidence type="ECO:0000256" key="1">
    <source>
        <dbReference type="SAM" id="MobiDB-lite"/>
    </source>
</evidence>
<dbReference type="HOGENOM" id="CLU_1204620_0_0_1"/>
<feature type="transmembrane region" description="Helical" evidence="2">
    <location>
        <begin position="25"/>
        <end position="45"/>
    </location>
</feature>
<dbReference type="eggNOG" id="ENOG502SRIQ">
    <property type="taxonomic scope" value="Eukaryota"/>
</dbReference>
<evidence type="ECO:0000313" key="4">
    <source>
        <dbReference type="Proteomes" id="UP000013521"/>
    </source>
</evidence>
<keyword evidence="2" id="KW-0812">Transmembrane</keyword>
<dbReference type="AlphaFoldDB" id="R1GFN7"/>
<dbReference type="EMBL" id="KB916363">
    <property type="protein sequence ID" value="EOD47081.1"/>
    <property type="molecule type" value="Genomic_DNA"/>
</dbReference>
<accession>R1GFN7</accession>
<dbReference type="OrthoDB" id="3942107at2759"/>
<feature type="region of interest" description="Disordered" evidence="1">
    <location>
        <begin position="50"/>
        <end position="73"/>
    </location>
</feature>
<gene>
    <name evidence="3" type="ORF">UCRNP2_6181</name>
</gene>
<keyword evidence="2" id="KW-1133">Transmembrane helix</keyword>
<evidence type="ECO:0000313" key="3">
    <source>
        <dbReference type="EMBL" id="EOD47081.1"/>
    </source>
</evidence>
<dbReference type="KEGG" id="npa:UCRNP2_6181"/>
<keyword evidence="3" id="KW-0430">Lectin</keyword>
<evidence type="ECO:0000256" key="2">
    <source>
        <dbReference type="SAM" id="Phobius"/>
    </source>
</evidence>
<dbReference type="Gene3D" id="2.120.10.70">
    <property type="entry name" value="Fucose-specific lectin"/>
    <property type="match status" value="1"/>
</dbReference>
<keyword evidence="2" id="KW-0472">Membrane</keyword>
<dbReference type="SUPFAM" id="SSF89372">
    <property type="entry name" value="Fucose-specific lectin"/>
    <property type="match status" value="1"/>
</dbReference>